<protein>
    <submittedName>
        <fullName evidence="8">Cation-transporting ATPase E</fullName>
    </submittedName>
</protein>
<evidence type="ECO:0000256" key="4">
    <source>
        <dbReference type="ARBA" id="ARBA00022989"/>
    </source>
</evidence>
<dbReference type="InterPro" id="IPR023299">
    <property type="entry name" value="ATPase_P-typ_cyto_dom_N"/>
</dbReference>
<keyword evidence="5 6" id="KW-0472">Membrane</keyword>
<dbReference type="SUPFAM" id="SSF81653">
    <property type="entry name" value="Calcium ATPase, transduction domain A"/>
    <property type="match status" value="1"/>
</dbReference>
<dbReference type="SUPFAM" id="SSF56784">
    <property type="entry name" value="HAD-like"/>
    <property type="match status" value="1"/>
</dbReference>
<dbReference type="SFLD" id="SFLDG00002">
    <property type="entry name" value="C1.7:_P-type_atpase_like"/>
    <property type="match status" value="1"/>
</dbReference>
<dbReference type="GO" id="GO:0005886">
    <property type="term" value="C:plasma membrane"/>
    <property type="evidence" value="ECO:0007669"/>
    <property type="project" value="UniProtKB-SubCell"/>
</dbReference>
<feature type="domain" description="P-type ATPase A" evidence="7">
    <location>
        <begin position="109"/>
        <end position="204"/>
    </location>
</feature>
<dbReference type="PROSITE" id="PS01229">
    <property type="entry name" value="COF_2"/>
    <property type="match status" value="1"/>
</dbReference>
<evidence type="ECO:0000313" key="9">
    <source>
        <dbReference type="Proteomes" id="UP000219482"/>
    </source>
</evidence>
<dbReference type="SFLD" id="SFLDS00003">
    <property type="entry name" value="Haloacid_Dehalogenase"/>
    <property type="match status" value="1"/>
</dbReference>
<feature type="transmembrane region" description="Helical" evidence="6">
    <location>
        <begin position="636"/>
        <end position="655"/>
    </location>
</feature>
<feature type="transmembrane region" description="Helical" evidence="6">
    <location>
        <begin position="727"/>
        <end position="752"/>
    </location>
</feature>
<evidence type="ECO:0000256" key="2">
    <source>
        <dbReference type="ARBA" id="ARBA00022692"/>
    </source>
</evidence>
<feature type="transmembrane region" description="Helical" evidence="6">
    <location>
        <begin position="667"/>
        <end position="689"/>
    </location>
</feature>
<evidence type="ECO:0000256" key="5">
    <source>
        <dbReference type="ARBA" id="ARBA00023136"/>
    </source>
</evidence>
<dbReference type="NCBIfam" id="TIGR01494">
    <property type="entry name" value="ATPase_P-type"/>
    <property type="match status" value="2"/>
</dbReference>
<dbReference type="Pfam" id="PF00122">
    <property type="entry name" value="E1-E2_ATPase"/>
    <property type="match status" value="1"/>
</dbReference>
<reference evidence="9" key="1">
    <citation type="submission" date="2017-09" db="EMBL/GenBank/DDBJ databases">
        <authorList>
            <person name="Varghese N."/>
            <person name="Submissions S."/>
        </authorList>
    </citation>
    <scope>NUCLEOTIDE SEQUENCE [LARGE SCALE GENOMIC DNA]</scope>
    <source>
        <strain evidence="9">DSM 44270</strain>
    </source>
</reference>
<dbReference type="InterPro" id="IPR008250">
    <property type="entry name" value="ATPase_P-typ_transduc_dom_A_sf"/>
</dbReference>
<dbReference type="PANTHER" id="PTHR42861">
    <property type="entry name" value="CALCIUM-TRANSPORTING ATPASE"/>
    <property type="match status" value="1"/>
</dbReference>
<dbReference type="SUPFAM" id="SSF81665">
    <property type="entry name" value="Calcium ATPase, transmembrane domain M"/>
    <property type="match status" value="1"/>
</dbReference>
<organism evidence="8 9">
    <name type="scientific">Blastococcus haudaquaticus</name>
    <dbReference type="NCBI Taxonomy" id="1938745"/>
    <lineage>
        <taxon>Bacteria</taxon>
        <taxon>Bacillati</taxon>
        <taxon>Actinomycetota</taxon>
        <taxon>Actinomycetes</taxon>
        <taxon>Geodermatophilales</taxon>
        <taxon>Geodermatophilaceae</taxon>
        <taxon>Blastococcus</taxon>
    </lineage>
</organism>
<feature type="transmembrane region" description="Helical" evidence="6">
    <location>
        <begin position="75"/>
        <end position="94"/>
    </location>
</feature>
<comment type="subcellular location">
    <subcellularLocation>
        <location evidence="1">Cell membrane</location>
        <topology evidence="1">Multi-pass membrane protein</topology>
    </subcellularLocation>
</comment>
<sequence>MDVQASGTALGSEVALGLTGREAADRHRRGEGNVAVSASSRSYTRIVRTNVFSFFNVILFVIGAALLALGRYSDAFTSVGLGLVNAGISAVQEIRAKRKLDRLQLLGRSRVTVVRDGRDVQVTPEEIVRGDVLHVRPGDQLVVDGPVLDGGRVDVDESLLTGESEPLLKMPGDDLLSGSFCVGGEAYQLARDVGAASHAGRLTADARETTTDRTPLQDRIEFVVRLVMLLVALMSATILFQAALEGFTLVRVVQTTAVLSGLVPYGLFFLVAVAYTVGAARSSQRGALVQQVNAVESVSHVDLVCTDKTGTLTTGRLALAEVHPVGALDAAEAGRLLGSMARSAAAPNLTTGALAAALPGEAWPVVDEIPFSSTLRWSALHTDDGVYVLGAPDRLALVLAGPPLDEAVTERTAQGLRVLVVARADADAPVRDADGRPRLPALEPVAVVSLADELRPDIPETVAGFARDGIGLKVVSGDDPRTVAALARQAGIDAGVPVAGPALEGLPDPEFDRLVARTTVFGRIAPEQKERLVESLRRQGRYVAMIGDGVNDARALKRAHVGVAMTSGSAVARDVADIVLTDDSLGALRPAQHEGRRIIDGIGTSMQVFLARVGTQGLVILAVTMLGLGFPYSPANVGLTLLTVGVPTLFLTSWARPTAPDPHLLANLGRFVVPAAVITAAGGVGLYAYHYTFLFEGLSRSGTPAEVLADFESYTGLSSDDVGFADAAATIGAQTALSTFVSYAAFLLILFLKPPHRFFAAWTRPDGDRRPAVLVVVLAVVFSGLLFVPWFSDYFGLTQAADPVFRTVLPALVLWFAVLSLAYRSRLLERALGLAALSGRGPR</sequence>
<dbReference type="InterPro" id="IPR059000">
    <property type="entry name" value="ATPase_P-type_domA"/>
</dbReference>
<dbReference type="InterPro" id="IPR036412">
    <property type="entry name" value="HAD-like_sf"/>
</dbReference>
<dbReference type="GO" id="GO:0005524">
    <property type="term" value="F:ATP binding"/>
    <property type="evidence" value="ECO:0007669"/>
    <property type="project" value="InterPro"/>
</dbReference>
<dbReference type="Gene3D" id="3.40.50.1000">
    <property type="entry name" value="HAD superfamily/HAD-like"/>
    <property type="match status" value="1"/>
</dbReference>
<dbReference type="Gene3D" id="1.20.1110.10">
    <property type="entry name" value="Calcium-transporting ATPase, transmembrane domain"/>
    <property type="match status" value="1"/>
</dbReference>
<dbReference type="EMBL" id="OCNK01000002">
    <property type="protein sequence ID" value="SOD97849.1"/>
    <property type="molecule type" value="Genomic_DNA"/>
</dbReference>
<dbReference type="InterPro" id="IPR018303">
    <property type="entry name" value="ATPase_P-typ_P_site"/>
</dbReference>
<name>A0A286GS14_9ACTN</name>
<dbReference type="Pfam" id="PF00702">
    <property type="entry name" value="Hydrolase"/>
    <property type="match status" value="1"/>
</dbReference>
<dbReference type="PRINTS" id="PR00120">
    <property type="entry name" value="HATPASE"/>
</dbReference>
<evidence type="ECO:0000256" key="1">
    <source>
        <dbReference type="ARBA" id="ARBA00004651"/>
    </source>
</evidence>
<dbReference type="GO" id="GO:0016887">
    <property type="term" value="F:ATP hydrolysis activity"/>
    <property type="evidence" value="ECO:0007669"/>
    <property type="project" value="InterPro"/>
</dbReference>
<proteinExistence type="predicted"/>
<evidence type="ECO:0000313" key="8">
    <source>
        <dbReference type="EMBL" id="SOD97849.1"/>
    </source>
</evidence>
<keyword evidence="4 6" id="KW-1133">Transmembrane helix</keyword>
<dbReference type="Gene3D" id="3.40.1110.10">
    <property type="entry name" value="Calcium-transporting ATPase, cytoplasmic domain N"/>
    <property type="match status" value="1"/>
</dbReference>
<keyword evidence="9" id="KW-1185">Reference proteome</keyword>
<gene>
    <name evidence="8" type="ORF">SAMN06272739_1637</name>
</gene>
<feature type="transmembrane region" description="Helical" evidence="6">
    <location>
        <begin position="256"/>
        <end position="277"/>
    </location>
</feature>
<keyword evidence="3" id="KW-1278">Translocase</keyword>
<dbReference type="Proteomes" id="UP000219482">
    <property type="component" value="Unassembled WGS sequence"/>
</dbReference>
<dbReference type="InterPro" id="IPR023298">
    <property type="entry name" value="ATPase_P-typ_TM_dom_sf"/>
</dbReference>
<feature type="transmembrane region" description="Helical" evidence="6">
    <location>
        <begin position="222"/>
        <end position="244"/>
    </location>
</feature>
<evidence type="ECO:0000256" key="6">
    <source>
        <dbReference type="SAM" id="Phobius"/>
    </source>
</evidence>
<evidence type="ECO:0000256" key="3">
    <source>
        <dbReference type="ARBA" id="ARBA00022967"/>
    </source>
</evidence>
<feature type="transmembrane region" description="Helical" evidence="6">
    <location>
        <begin position="609"/>
        <end position="630"/>
    </location>
</feature>
<evidence type="ECO:0000259" key="7">
    <source>
        <dbReference type="Pfam" id="PF00122"/>
    </source>
</evidence>
<dbReference type="InterPro" id="IPR044492">
    <property type="entry name" value="P_typ_ATPase_HD_dom"/>
</dbReference>
<feature type="transmembrane region" description="Helical" evidence="6">
    <location>
        <begin position="804"/>
        <end position="823"/>
    </location>
</feature>
<dbReference type="SFLD" id="SFLDF00027">
    <property type="entry name" value="p-type_atpase"/>
    <property type="match status" value="1"/>
</dbReference>
<feature type="transmembrane region" description="Helical" evidence="6">
    <location>
        <begin position="51"/>
        <end position="69"/>
    </location>
</feature>
<keyword evidence="2 6" id="KW-0812">Transmembrane</keyword>
<dbReference type="OrthoDB" id="9814270at2"/>
<dbReference type="PRINTS" id="PR00119">
    <property type="entry name" value="CATATPASE"/>
</dbReference>
<dbReference type="Gene3D" id="2.70.150.10">
    <property type="entry name" value="Calcium-transporting ATPase, cytoplasmic transduction domain A"/>
    <property type="match status" value="1"/>
</dbReference>
<feature type="transmembrane region" description="Helical" evidence="6">
    <location>
        <begin position="772"/>
        <end position="792"/>
    </location>
</feature>
<dbReference type="InterPro" id="IPR023214">
    <property type="entry name" value="HAD_sf"/>
</dbReference>
<accession>A0A286GS14</accession>
<dbReference type="PROSITE" id="PS00154">
    <property type="entry name" value="ATPASE_E1_E2"/>
    <property type="match status" value="1"/>
</dbReference>
<dbReference type="AlphaFoldDB" id="A0A286GS14"/>
<dbReference type="InterPro" id="IPR001757">
    <property type="entry name" value="P_typ_ATPase"/>
</dbReference>
<dbReference type="RefSeq" id="WP_097183410.1">
    <property type="nucleotide sequence ID" value="NZ_OCNK01000002.1"/>
</dbReference>